<gene>
    <name evidence="2" type="ORF">A3I48_03540</name>
</gene>
<proteinExistence type="predicted"/>
<feature type="transmembrane region" description="Helical" evidence="1">
    <location>
        <begin position="55"/>
        <end position="76"/>
    </location>
</feature>
<evidence type="ECO:0000256" key="1">
    <source>
        <dbReference type="SAM" id="Phobius"/>
    </source>
</evidence>
<organism evidence="2 3">
    <name type="scientific">Candidatus Daviesbacteria bacterium RIFCSPLOWO2_02_FULL_36_7</name>
    <dbReference type="NCBI Taxonomy" id="1797792"/>
    <lineage>
        <taxon>Bacteria</taxon>
        <taxon>Candidatus Daviesiibacteriota</taxon>
    </lineage>
</organism>
<keyword evidence="1" id="KW-0812">Transmembrane</keyword>
<accession>A0A1F5MGR7</accession>
<reference evidence="2 3" key="1">
    <citation type="journal article" date="2016" name="Nat. Commun.">
        <title>Thousands of microbial genomes shed light on interconnected biogeochemical processes in an aquifer system.</title>
        <authorList>
            <person name="Anantharaman K."/>
            <person name="Brown C.T."/>
            <person name="Hug L.A."/>
            <person name="Sharon I."/>
            <person name="Castelle C.J."/>
            <person name="Probst A.J."/>
            <person name="Thomas B.C."/>
            <person name="Singh A."/>
            <person name="Wilkins M.J."/>
            <person name="Karaoz U."/>
            <person name="Brodie E.L."/>
            <person name="Williams K.H."/>
            <person name="Hubbard S.S."/>
            <person name="Banfield J.F."/>
        </authorList>
    </citation>
    <scope>NUCLEOTIDE SEQUENCE [LARGE SCALE GENOMIC DNA]</scope>
</reference>
<dbReference type="EMBL" id="MFDT01000055">
    <property type="protein sequence ID" value="OGE64557.1"/>
    <property type="molecule type" value="Genomic_DNA"/>
</dbReference>
<protein>
    <submittedName>
        <fullName evidence="2">Uncharacterized protein</fullName>
    </submittedName>
</protein>
<dbReference type="AlphaFoldDB" id="A0A1F5MGR7"/>
<name>A0A1F5MGR7_9BACT</name>
<keyword evidence="1" id="KW-0472">Membrane</keyword>
<keyword evidence="1" id="KW-1133">Transmembrane helix</keyword>
<dbReference type="Proteomes" id="UP000178859">
    <property type="component" value="Unassembled WGS sequence"/>
</dbReference>
<evidence type="ECO:0000313" key="2">
    <source>
        <dbReference type="EMBL" id="OGE64557.1"/>
    </source>
</evidence>
<evidence type="ECO:0000313" key="3">
    <source>
        <dbReference type="Proteomes" id="UP000178859"/>
    </source>
</evidence>
<comment type="caution">
    <text evidence="2">The sequence shown here is derived from an EMBL/GenBank/DDBJ whole genome shotgun (WGS) entry which is preliminary data.</text>
</comment>
<sequence length="81" mass="9229">MREYLRTELPWDEMAVDAIRRSMKKADEEPAIKSGTEEPLDFLEGVSPPDWKDTLMFTIVPVVGLAQLFKGIINYARASRS</sequence>